<feature type="chain" id="PRO_5033066392" evidence="2">
    <location>
        <begin position="23"/>
        <end position="256"/>
    </location>
</feature>
<name>A0A835GJH6_SPOEX</name>
<reference evidence="3" key="1">
    <citation type="submission" date="2020-08" db="EMBL/GenBank/DDBJ databases">
        <title>Spodoptera exigua strain:BAW_Kor-Di-RS1 Genome sequencing and assembly.</title>
        <authorList>
            <person name="Kim J."/>
            <person name="Nam H.Y."/>
            <person name="Kwon M."/>
            <person name="Choi J.H."/>
            <person name="Cho S.R."/>
            <person name="Kim G.-H."/>
        </authorList>
    </citation>
    <scope>NUCLEOTIDE SEQUENCE</scope>
    <source>
        <strain evidence="3">BAW_Kor-Di-RS1</strain>
        <tissue evidence="3">Whole-body</tissue>
    </source>
</reference>
<comment type="caution">
    <text evidence="3">The sequence shown here is derived from an EMBL/GenBank/DDBJ whole genome shotgun (WGS) entry which is preliminary data.</text>
</comment>
<feature type="region of interest" description="Disordered" evidence="1">
    <location>
        <begin position="210"/>
        <end position="233"/>
    </location>
</feature>
<evidence type="ECO:0000313" key="4">
    <source>
        <dbReference type="Proteomes" id="UP000648187"/>
    </source>
</evidence>
<organism evidence="3 4">
    <name type="scientific">Spodoptera exigua</name>
    <name type="common">Beet armyworm</name>
    <name type="synonym">Noctua fulgens</name>
    <dbReference type="NCBI Taxonomy" id="7107"/>
    <lineage>
        <taxon>Eukaryota</taxon>
        <taxon>Metazoa</taxon>
        <taxon>Ecdysozoa</taxon>
        <taxon>Arthropoda</taxon>
        <taxon>Hexapoda</taxon>
        <taxon>Insecta</taxon>
        <taxon>Pterygota</taxon>
        <taxon>Neoptera</taxon>
        <taxon>Endopterygota</taxon>
        <taxon>Lepidoptera</taxon>
        <taxon>Glossata</taxon>
        <taxon>Ditrysia</taxon>
        <taxon>Noctuoidea</taxon>
        <taxon>Noctuidae</taxon>
        <taxon>Amphipyrinae</taxon>
        <taxon>Spodoptera</taxon>
    </lineage>
</organism>
<feature type="compositionally biased region" description="Basic and acidic residues" evidence="1">
    <location>
        <begin position="214"/>
        <end position="226"/>
    </location>
</feature>
<evidence type="ECO:0000256" key="1">
    <source>
        <dbReference type="SAM" id="MobiDB-lite"/>
    </source>
</evidence>
<feature type="signal peptide" evidence="2">
    <location>
        <begin position="1"/>
        <end position="22"/>
    </location>
</feature>
<dbReference type="EMBL" id="JACKWZ010000039">
    <property type="protein sequence ID" value="KAF9419776.1"/>
    <property type="molecule type" value="Genomic_DNA"/>
</dbReference>
<keyword evidence="4" id="KW-1185">Reference proteome</keyword>
<evidence type="ECO:0000256" key="2">
    <source>
        <dbReference type="SAM" id="SignalP"/>
    </source>
</evidence>
<evidence type="ECO:0000313" key="3">
    <source>
        <dbReference type="EMBL" id="KAF9419776.1"/>
    </source>
</evidence>
<sequence>MDVAKLLTVLVVLCLEGGETGGGGKHHAIPSYEDDYSQSYSPSVPAYGGIPSTGFSAAQSPRVHGVTHTVKQVKVFDSLPGALPNAGGGGHGYEVTEEGEEDDDVFTTVNQLQNRFPATFGYVRSAAAEPTNDPYSELTSHSAIPTQFAAAPVPTTALSDGIETFTGSVQSDPFASSAPTQGIGLPSVQPSVDYPVTFQAEGFDGQLNSFTGSDGKDGSFISHEENNLSDETPVSFTREAGIQQTTNTGNVETLVY</sequence>
<protein>
    <submittedName>
        <fullName evidence="3">Uncharacterized protein</fullName>
    </submittedName>
</protein>
<accession>A0A835GJH6</accession>
<dbReference type="Proteomes" id="UP000648187">
    <property type="component" value="Unassembled WGS sequence"/>
</dbReference>
<dbReference type="AlphaFoldDB" id="A0A835GJH6"/>
<gene>
    <name evidence="3" type="ORF">HW555_003775</name>
</gene>
<keyword evidence="2" id="KW-0732">Signal</keyword>
<proteinExistence type="predicted"/>